<dbReference type="GO" id="GO:0004803">
    <property type="term" value="F:transposase activity"/>
    <property type="evidence" value="ECO:0007669"/>
    <property type="project" value="InterPro"/>
</dbReference>
<proteinExistence type="predicted"/>
<accession>A0A5J4QZP8</accession>
<dbReference type="GO" id="GO:0003677">
    <property type="term" value="F:DNA binding"/>
    <property type="evidence" value="ECO:0007669"/>
    <property type="project" value="InterPro"/>
</dbReference>
<name>A0A5J4QZP8_9ZZZZ</name>
<dbReference type="Pfam" id="PF03400">
    <property type="entry name" value="DDE_Tnp_IS1"/>
    <property type="match status" value="1"/>
</dbReference>
<reference evidence="1" key="1">
    <citation type="submission" date="2019-03" db="EMBL/GenBank/DDBJ databases">
        <title>Single cell metagenomics reveals metabolic interactions within the superorganism composed of flagellate Streblomastix strix and complex community of Bacteroidetes bacteria on its surface.</title>
        <authorList>
            <person name="Treitli S.C."/>
            <person name="Kolisko M."/>
            <person name="Husnik F."/>
            <person name="Keeling P."/>
            <person name="Hampl V."/>
        </authorList>
    </citation>
    <scope>NUCLEOTIDE SEQUENCE</scope>
    <source>
        <strain evidence="1">STM</strain>
    </source>
</reference>
<organism evidence="1">
    <name type="scientific">termite gut metagenome</name>
    <dbReference type="NCBI Taxonomy" id="433724"/>
    <lineage>
        <taxon>unclassified sequences</taxon>
        <taxon>metagenomes</taxon>
        <taxon>organismal metagenomes</taxon>
    </lineage>
</organism>
<dbReference type="GO" id="GO:0006313">
    <property type="term" value="P:DNA transposition"/>
    <property type="evidence" value="ECO:0007669"/>
    <property type="project" value="InterPro"/>
</dbReference>
<evidence type="ECO:0000313" key="1">
    <source>
        <dbReference type="EMBL" id="KAA6325943.1"/>
    </source>
</evidence>
<sequence>MLVRGISIRDISAIQEVSIRKGLSVLINSNYVITPRKSYYPCLEVDEFWTYVGNKSKKYWLIYAYERQSGEIVAYV</sequence>
<comment type="caution">
    <text evidence="1">The sequence shown here is derived from an EMBL/GenBank/DDBJ whole genome shotgun (WGS) entry which is preliminary data.</text>
</comment>
<dbReference type="InterPro" id="IPR005063">
    <property type="entry name" value="Transposase_27"/>
</dbReference>
<evidence type="ECO:0008006" key="2">
    <source>
        <dbReference type="Google" id="ProtNLM"/>
    </source>
</evidence>
<protein>
    <recommendedName>
        <fullName evidence="2">Transposase</fullName>
    </recommendedName>
</protein>
<gene>
    <name evidence="1" type="ORF">EZS27_024896</name>
</gene>
<dbReference type="AlphaFoldDB" id="A0A5J4QZP8"/>
<dbReference type="EMBL" id="SNRY01002260">
    <property type="protein sequence ID" value="KAA6325943.1"/>
    <property type="molecule type" value="Genomic_DNA"/>
</dbReference>